<evidence type="ECO:0000256" key="1">
    <source>
        <dbReference type="ARBA" id="ARBA00004123"/>
    </source>
</evidence>
<dbReference type="Gene3D" id="1.25.40.10">
    <property type="entry name" value="Tetratricopeptide repeat domain"/>
    <property type="match status" value="3"/>
</dbReference>
<gene>
    <name evidence="12" type="ORF">IMG5_013040</name>
</gene>
<dbReference type="SUPFAM" id="SSF48452">
    <property type="entry name" value="TPR-like"/>
    <property type="match status" value="3"/>
</dbReference>
<keyword evidence="4" id="KW-0747">Spliceosome</keyword>
<keyword evidence="5" id="KW-0677">Repeat</keyword>
<accession>G0QK50</accession>
<evidence type="ECO:0000256" key="4">
    <source>
        <dbReference type="ARBA" id="ARBA00022728"/>
    </source>
</evidence>
<feature type="domain" description="Pre-mRNA-splicing factor Syf1-like N-terminal HAT-repeats" evidence="11">
    <location>
        <begin position="312"/>
        <end position="473"/>
    </location>
</feature>
<dbReference type="PANTHER" id="PTHR11246">
    <property type="entry name" value="PRE-MRNA SPLICING FACTOR"/>
    <property type="match status" value="1"/>
</dbReference>
<dbReference type="FunFam" id="1.25.40.10:FF:000075">
    <property type="entry name" value="Crooked neck pre-mRNA-splicing factor 1"/>
    <property type="match status" value="1"/>
</dbReference>
<reference evidence="12 13" key="1">
    <citation type="submission" date="2011-07" db="EMBL/GenBank/DDBJ databases">
        <authorList>
            <person name="Coyne R."/>
            <person name="Brami D."/>
            <person name="Johnson J."/>
            <person name="Hostetler J."/>
            <person name="Hannick L."/>
            <person name="Clark T."/>
            <person name="Cassidy-Hanley D."/>
            <person name="Inman J."/>
        </authorList>
    </citation>
    <scope>NUCLEOTIDE SEQUENCE [LARGE SCALE GENOMIC DNA]</scope>
    <source>
        <strain evidence="12 13">G5</strain>
    </source>
</reference>
<dbReference type="Pfam" id="PF23231">
    <property type="entry name" value="HAT_Syf1_CNRKL1_C"/>
    <property type="match status" value="1"/>
</dbReference>
<evidence type="ECO:0008006" key="14">
    <source>
        <dbReference type="Google" id="ProtNLM"/>
    </source>
</evidence>
<dbReference type="InterPro" id="IPR055430">
    <property type="entry name" value="HAT_Syf1_CNRKL1_C"/>
</dbReference>
<evidence type="ECO:0000259" key="9">
    <source>
        <dbReference type="Pfam" id="PF05843"/>
    </source>
</evidence>
<dbReference type="FunCoup" id="G0QK50">
    <property type="interactions" value="355"/>
</dbReference>
<dbReference type="InterPro" id="IPR055433">
    <property type="entry name" value="HAT_Syf1-like_N"/>
</dbReference>
<evidence type="ECO:0000256" key="8">
    <source>
        <dbReference type="ARBA" id="ARBA00037040"/>
    </source>
</evidence>
<dbReference type="InParanoid" id="G0QK50"/>
<dbReference type="Pfam" id="PF05843">
    <property type="entry name" value="Suf"/>
    <property type="match status" value="1"/>
</dbReference>
<sequence length="681" mass="83508">MDNVDTVIMKPPKVKNKGANPIQITAEQLLQRAFLDRKKPFVQQDYKIRDEDDLDQIKQQKRRDFEQKIRTQRFHIGHWLKYALFEESLQEFRRARSVYERTLEVDYKNISIWLKYIEMEMRHKFINHARNLFERAIEFLPRVDQFWYKYAYMEELVGNYIQARNIYQRWMNWRPEEKAWLSFVAFEQRVGEIQNARQVMYNYMDAFPRLKTYLKVAKFEVKLGFKKEARKLLENTIEELGEESLKEEYFITFGKFEIREKEFDRAREIFKFGLENITKEKSKKLYEEYLQFEKQFGSKDEIDNLIFNERRLQYKKLISQNQNNYDAWFDLVNLEIETKNINRIRDTFENAIKNVPKNNNEKRLWRRYIYLWYSYATFEELEQGDILRANQIYERALKLVPHKNFTFSKLWVMYAQFQLRCQDLDKARKIFGIALGKCPNDKIFQEYIDLEYKLTNLVRVRQIYEKYIEVFPDNPLPFVQWAKLEKSLDELDRYRAIFEIAIAHQSMNMPETVWKSYIESEIELKEYENVRRLYEKLLGKSKNVKIWISYAQFEASIQEKGKCREVFKRAEEYFKGEKEMKEQRAMVIEQWKEQEIKFGDQEFIQQLQEKMPKRVKKQRKIKIVEGDLEEDAGYEEYYDYIFPGEEEDSKYLKILWKAQQRKKIQEQKQKEVQEQQKEIIN</sequence>
<keyword evidence="3" id="KW-0507">mRNA processing</keyword>
<evidence type="ECO:0000256" key="7">
    <source>
        <dbReference type="ARBA" id="ARBA00023242"/>
    </source>
</evidence>
<dbReference type="eggNOG" id="KOG1915">
    <property type="taxonomic scope" value="Eukaryota"/>
</dbReference>
<comment type="function">
    <text evidence="8">Involved in pre-mRNA splicing and cell cycle progression. Required for the spliceosome assembly and initiation of the DNA replication.</text>
</comment>
<feature type="domain" description="Pre-mRNA-splicing factor Syf1/CRNKL1-like C-terminal HAT-repeats" evidence="10">
    <location>
        <begin position="216"/>
        <end position="310"/>
    </location>
</feature>
<dbReference type="GO" id="GO:0000245">
    <property type="term" value="P:spliceosomal complex assembly"/>
    <property type="evidence" value="ECO:0007669"/>
    <property type="project" value="TreeGrafter"/>
</dbReference>
<evidence type="ECO:0000256" key="5">
    <source>
        <dbReference type="ARBA" id="ARBA00022737"/>
    </source>
</evidence>
<dbReference type="EMBL" id="GL983129">
    <property type="protein sequence ID" value="EGR34407.1"/>
    <property type="molecule type" value="Genomic_DNA"/>
</dbReference>
<dbReference type="Proteomes" id="UP000008983">
    <property type="component" value="Unassembled WGS sequence"/>
</dbReference>
<dbReference type="AlphaFoldDB" id="G0QK50"/>
<evidence type="ECO:0000256" key="3">
    <source>
        <dbReference type="ARBA" id="ARBA00022664"/>
    </source>
</evidence>
<feature type="domain" description="Suppressor of forked" evidence="9">
    <location>
        <begin position="484"/>
        <end position="554"/>
    </location>
</feature>
<evidence type="ECO:0000256" key="6">
    <source>
        <dbReference type="ARBA" id="ARBA00023187"/>
    </source>
</evidence>
<dbReference type="SMART" id="SM00386">
    <property type="entry name" value="HAT"/>
    <property type="match status" value="14"/>
</dbReference>
<keyword evidence="6" id="KW-0508">mRNA splicing</keyword>
<dbReference type="OrthoDB" id="541719at2759"/>
<dbReference type="GO" id="GO:0071014">
    <property type="term" value="C:post-mRNA release spliceosomal complex"/>
    <property type="evidence" value="ECO:0007669"/>
    <property type="project" value="TreeGrafter"/>
</dbReference>
<dbReference type="PANTHER" id="PTHR11246:SF3">
    <property type="entry name" value="CROOKED NECK-LIKE PROTEIN 1"/>
    <property type="match status" value="1"/>
</dbReference>
<dbReference type="Pfam" id="PF23233">
    <property type="entry name" value="HAT_Syf1_CNRKL1_N"/>
    <property type="match status" value="2"/>
</dbReference>
<evidence type="ECO:0000313" key="12">
    <source>
        <dbReference type="EMBL" id="EGR34407.1"/>
    </source>
</evidence>
<feature type="domain" description="Pre-mRNA-splicing factor Syf1-like N-terminal HAT-repeats" evidence="11">
    <location>
        <begin position="64"/>
        <end position="208"/>
    </location>
</feature>
<dbReference type="InterPro" id="IPR008847">
    <property type="entry name" value="Suf"/>
</dbReference>
<dbReference type="InterPro" id="IPR045075">
    <property type="entry name" value="Syf1-like"/>
</dbReference>
<keyword evidence="13" id="KW-1185">Reference proteome</keyword>
<dbReference type="InterPro" id="IPR003107">
    <property type="entry name" value="HAT"/>
</dbReference>
<evidence type="ECO:0000313" key="13">
    <source>
        <dbReference type="Proteomes" id="UP000008983"/>
    </source>
</evidence>
<dbReference type="GO" id="GO:0000974">
    <property type="term" value="C:Prp19 complex"/>
    <property type="evidence" value="ECO:0007669"/>
    <property type="project" value="TreeGrafter"/>
</dbReference>
<evidence type="ECO:0000259" key="11">
    <source>
        <dbReference type="Pfam" id="PF23233"/>
    </source>
</evidence>
<proteinExistence type="inferred from homology"/>
<comment type="similarity">
    <text evidence="2">Belongs to the crooked-neck family.</text>
</comment>
<dbReference type="GeneID" id="14910599"/>
<name>G0QK50_ICHMU</name>
<dbReference type="GO" id="GO:0071007">
    <property type="term" value="C:U2-type catalytic step 2 spliceosome"/>
    <property type="evidence" value="ECO:0007669"/>
    <property type="project" value="TreeGrafter"/>
</dbReference>
<keyword evidence="7" id="KW-0539">Nucleus</keyword>
<comment type="subcellular location">
    <subcellularLocation>
        <location evidence="1">Nucleus</location>
    </subcellularLocation>
</comment>
<dbReference type="RefSeq" id="XP_004039711.1">
    <property type="nucleotide sequence ID" value="XM_004039663.1"/>
</dbReference>
<dbReference type="OMA" id="HIKVWIS"/>
<dbReference type="STRING" id="857967.G0QK50"/>
<dbReference type="InterPro" id="IPR011990">
    <property type="entry name" value="TPR-like_helical_dom_sf"/>
</dbReference>
<dbReference type="GO" id="GO:0071011">
    <property type="term" value="C:precatalytic spliceosome"/>
    <property type="evidence" value="ECO:0007669"/>
    <property type="project" value="TreeGrafter"/>
</dbReference>
<evidence type="ECO:0000259" key="10">
    <source>
        <dbReference type="Pfam" id="PF23231"/>
    </source>
</evidence>
<protein>
    <recommendedName>
        <fullName evidence="14">Crooked neck protein</fullName>
    </recommendedName>
</protein>
<evidence type="ECO:0000256" key="2">
    <source>
        <dbReference type="ARBA" id="ARBA00008644"/>
    </source>
</evidence>
<organism evidence="12 13">
    <name type="scientific">Ichthyophthirius multifiliis</name>
    <name type="common">White spot disease agent</name>
    <name type="synonym">Ich</name>
    <dbReference type="NCBI Taxonomy" id="5932"/>
    <lineage>
        <taxon>Eukaryota</taxon>
        <taxon>Sar</taxon>
        <taxon>Alveolata</taxon>
        <taxon>Ciliophora</taxon>
        <taxon>Intramacronucleata</taxon>
        <taxon>Oligohymenophorea</taxon>
        <taxon>Hymenostomatida</taxon>
        <taxon>Ophryoglenina</taxon>
        <taxon>Ichthyophthirius</taxon>
    </lineage>
</organism>